<evidence type="ECO:0000259" key="3">
    <source>
        <dbReference type="Pfam" id="PF09349"/>
    </source>
</evidence>
<evidence type="ECO:0000256" key="2">
    <source>
        <dbReference type="SAM" id="MobiDB-lite"/>
    </source>
</evidence>
<feature type="region of interest" description="Disordered" evidence="2">
    <location>
        <begin position="109"/>
        <end position="128"/>
    </location>
</feature>
<evidence type="ECO:0000313" key="5">
    <source>
        <dbReference type="Proteomes" id="UP000799438"/>
    </source>
</evidence>
<sequence length="199" mass="21654">MDIQNIQTGSLRNAASPAPPLNLPSPSTLTTAPTGDRIYVLDVLFEPSQPLHNLALPLLSSTTFTTYADLVDAVHAALTQLAASPSPSDTQWLERILAAHPRLGEKKVESAQSAAEQAALRNGSGHAAETEAKELAQLNTDYEARFPGLRYVVFVNGRGRPEIFADMRRRIERADIAAERVEAIQAMCDIANDRARKLQ</sequence>
<dbReference type="OrthoDB" id="5398391at2759"/>
<dbReference type="EMBL" id="ML995502">
    <property type="protein sequence ID" value="KAF2137548.1"/>
    <property type="molecule type" value="Genomic_DNA"/>
</dbReference>
<feature type="domain" description="Oxo-4-hydroxy-4-carboxy-5-ureidoimidazoline decarboxylase" evidence="3">
    <location>
        <begin position="32"/>
        <end position="196"/>
    </location>
</feature>
<evidence type="ECO:0000256" key="1">
    <source>
        <dbReference type="ARBA" id="ARBA00022631"/>
    </source>
</evidence>
<keyword evidence="5" id="KW-1185">Reference proteome</keyword>
<feature type="region of interest" description="Disordered" evidence="2">
    <location>
        <begin position="1"/>
        <end position="29"/>
    </location>
</feature>
<dbReference type="GeneID" id="54303338"/>
<dbReference type="Gene3D" id="1.10.3330.10">
    <property type="entry name" value="Oxo-4-hydroxy-4-carboxy-5-ureidoimidazoline decarboxylase"/>
    <property type="match status" value="1"/>
</dbReference>
<organism evidence="4 5">
    <name type="scientific">Aplosporella prunicola CBS 121167</name>
    <dbReference type="NCBI Taxonomy" id="1176127"/>
    <lineage>
        <taxon>Eukaryota</taxon>
        <taxon>Fungi</taxon>
        <taxon>Dikarya</taxon>
        <taxon>Ascomycota</taxon>
        <taxon>Pezizomycotina</taxon>
        <taxon>Dothideomycetes</taxon>
        <taxon>Dothideomycetes incertae sedis</taxon>
        <taxon>Botryosphaeriales</taxon>
        <taxon>Aplosporellaceae</taxon>
        <taxon>Aplosporella</taxon>
    </lineage>
</organism>
<dbReference type="InterPro" id="IPR018020">
    <property type="entry name" value="OHCU_decarboxylase"/>
</dbReference>
<feature type="compositionally biased region" description="Low complexity" evidence="2">
    <location>
        <begin position="110"/>
        <end position="119"/>
    </location>
</feature>
<dbReference type="Pfam" id="PF09349">
    <property type="entry name" value="OHCU_decarbox"/>
    <property type="match status" value="1"/>
</dbReference>
<name>A0A6A6B1T8_9PEZI</name>
<reference evidence="4" key="1">
    <citation type="journal article" date="2020" name="Stud. Mycol.">
        <title>101 Dothideomycetes genomes: a test case for predicting lifestyles and emergence of pathogens.</title>
        <authorList>
            <person name="Haridas S."/>
            <person name="Albert R."/>
            <person name="Binder M."/>
            <person name="Bloem J."/>
            <person name="Labutti K."/>
            <person name="Salamov A."/>
            <person name="Andreopoulos B."/>
            <person name="Baker S."/>
            <person name="Barry K."/>
            <person name="Bills G."/>
            <person name="Bluhm B."/>
            <person name="Cannon C."/>
            <person name="Castanera R."/>
            <person name="Culley D."/>
            <person name="Daum C."/>
            <person name="Ezra D."/>
            <person name="Gonzalez J."/>
            <person name="Henrissat B."/>
            <person name="Kuo A."/>
            <person name="Liang C."/>
            <person name="Lipzen A."/>
            <person name="Lutzoni F."/>
            <person name="Magnuson J."/>
            <person name="Mondo S."/>
            <person name="Nolan M."/>
            <person name="Ohm R."/>
            <person name="Pangilinan J."/>
            <person name="Park H.-J."/>
            <person name="Ramirez L."/>
            <person name="Alfaro M."/>
            <person name="Sun H."/>
            <person name="Tritt A."/>
            <person name="Yoshinaga Y."/>
            <person name="Zwiers L.-H."/>
            <person name="Turgeon B."/>
            <person name="Goodwin S."/>
            <person name="Spatafora J."/>
            <person name="Crous P."/>
            <person name="Grigoriev I."/>
        </authorList>
    </citation>
    <scope>NUCLEOTIDE SEQUENCE</scope>
    <source>
        <strain evidence="4">CBS 121167</strain>
    </source>
</reference>
<dbReference type="Proteomes" id="UP000799438">
    <property type="component" value="Unassembled WGS sequence"/>
</dbReference>
<protein>
    <recommendedName>
        <fullName evidence="3">Oxo-4-hydroxy-4-carboxy-5-ureidoimidazoline decarboxylase domain-containing protein</fullName>
    </recommendedName>
</protein>
<evidence type="ECO:0000313" key="4">
    <source>
        <dbReference type="EMBL" id="KAF2137548.1"/>
    </source>
</evidence>
<dbReference type="PANTHER" id="PTHR37987">
    <property type="entry name" value="CHROMOSOME 9, WHOLE GENOME SHOTGUN SEQUENCE"/>
    <property type="match status" value="1"/>
</dbReference>
<accession>A0A6A6B1T8</accession>
<dbReference type="InterPro" id="IPR036778">
    <property type="entry name" value="OHCU_decarboxylase_sf"/>
</dbReference>
<dbReference type="AlphaFoldDB" id="A0A6A6B1T8"/>
<dbReference type="PANTHER" id="PTHR37987:SF1">
    <property type="entry name" value="OXO-4-HYDROXY-4-CARBOXY-5-UREIDOIMIDAZOLINE DECARBOXYLASE DOMAIN-CONTAINING PROTEIN"/>
    <property type="match status" value="1"/>
</dbReference>
<dbReference type="RefSeq" id="XP_033393263.1">
    <property type="nucleotide sequence ID" value="XM_033545832.1"/>
</dbReference>
<dbReference type="GO" id="GO:0006144">
    <property type="term" value="P:purine nucleobase metabolic process"/>
    <property type="evidence" value="ECO:0007669"/>
    <property type="project" value="UniProtKB-KW"/>
</dbReference>
<dbReference type="SUPFAM" id="SSF158694">
    <property type="entry name" value="UraD-Like"/>
    <property type="match status" value="1"/>
</dbReference>
<proteinExistence type="predicted"/>
<keyword evidence="1" id="KW-0659">Purine metabolism</keyword>
<gene>
    <name evidence="4" type="ORF">K452DRAFT_353527</name>
</gene>